<dbReference type="SUPFAM" id="SSF46689">
    <property type="entry name" value="Homeodomain-like"/>
    <property type="match status" value="1"/>
</dbReference>
<keyword evidence="4 5" id="KW-0539">Nucleus</keyword>
<evidence type="ECO:0000313" key="9">
    <source>
        <dbReference type="Proteomes" id="UP001219518"/>
    </source>
</evidence>
<dbReference type="PANTHER" id="PTHR16088">
    <property type="entry name" value="YY1 ASSOCIATED PROTEIN-RELATED"/>
    <property type="match status" value="1"/>
</dbReference>
<dbReference type="InterPro" id="IPR036600">
    <property type="entry name" value="PAH_sf"/>
</dbReference>
<feature type="compositionally biased region" description="Acidic residues" evidence="6">
    <location>
        <begin position="666"/>
        <end position="676"/>
    </location>
</feature>
<evidence type="ECO:0000313" key="7">
    <source>
        <dbReference type="EMBL" id="KAK3908687.1"/>
    </source>
</evidence>
<organism evidence="7 9">
    <name type="scientific">Frankliniella fusca</name>
    <dbReference type="NCBI Taxonomy" id="407009"/>
    <lineage>
        <taxon>Eukaryota</taxon>
        <taxon>Metazoa</taxon>
        <taxon>Ecdysozoa</taxon>
        <taxon>Arthropoda</taxon>
        <taxon>Hexapoda</taxon>
        <taxon>Insecta</taxon>
        <taxon>Pterygota</taxon>
        <taxon>Neoptera</taxon>
        <taxon>Paraneoptera</taxon>
        <taxon>Thysanoptera</taxon>
        <taxon>Terebrantia</taxon>
        <taxon>Thripoidea</taxon>
        <taxon>Thripidae</taxon>
        <taxon>Frankliniella</taxon>
    </lineage>
</organism>
<evidence type="ECO:0000256" key="1">
    <source>
        <dbReference type="ARBA" id="ARBA00004123"/>
    </source>
</evidence>
<keyword evidence="2" id="KW-0805">Transcription regulation</keyword>
<feature type="region of interest" description="Disordered" evidence="6">
    <location>
        <begin position="1"/>
        <end position="23"/>
    </location>
</feature>
<feature type="compositionally biased region" description="Basic residues" evidence="6">
    <location>
        <begin position="455"/>
        <end position="464"/>
    </location>
</feature>
<dbReference type="GO" id="GO:0006355">
    <property type="term" value="P:regulation of DNA-templated transcription"/>
    <property type="evidence" value="ECO:0007669"/>
    <property type="project" value="InterPro"/>
</dbReference>
<evidence type="ECO:0000256" key="3">
    <source>
        <dbReference type="ARBA" id="ARBA00023163"/>
    </source>
</evidence>
<dbReference type="Proteomes" id="UP001219518">
    <property type="component" value="Unassembled WGS sequence"/>
</dbReference>
<dbReference type="InterPro" id="IPR052435">
    <property type="entry name" value="YY1-Transcr_Regul"/>
</dbReference>
<reference evidence="7" key="2">
    <citation type="journal article" date="2023" name="BMC Genomics">
        <title>Pest status, molecular evolution, and epigenetic factors derived from the genome assembly of Frankliniella fusca, a thysanopteran phytovirus vector.</title>
        <authorList>
            <person name="Catto M.A."/>
            <person name="Labadie P.E."/>
            <person name="Jacobson A.L."/>
            <person name="Kennedy G.G."/>
            <person name="Srinivasan R."/>
            <person name="Hunt B.G."/>
        </authorList>
    </citation>
    <scope>NUCLEOTIDE SEQUENCE</scope>
    <source>
        <strain evidence="7">PL_HMW_Pooled</strain>
    </source>
</reference>
<dbReference type="PANTHER" id="PTHR16088:SF3">
    <property type="entry name" value="GON-4-LIKE PROTEIN"/>
    <property type="match status" value="1"/>
</dbReference>
<evidence type="ECO:0000256" key="5">
    <source>
        <dbReference type="PROSITE-ProRule" id="PRU00810"/>
    </source>
</evidence>
<feature type="compositionally biased region" description="Acidic residues" evidence="6">
    <location>
        <begin position="640"/>
        <end position="656"/>
    </location>
</feature>
<feature type="compositionally biased region" description="Low complexity" evidence="6">
    <location>
        <begin position="10"/>
        <end position="20"/>
    </location>
</feature>
<dbReference type="EMBL" id="JAHWGI010000243">
    <property type="protein sequence ID" value="KAK3911182.1"/>
    <property type="molecule type" value="Genomic_DNA"/>
</dbReference>
<dbReference type="InterPro" id="IPR009057">
    <property type="entry name" value="Homeodomain-like_sf"/>
</dbReference>
<evidence type="ECO:0000256" key="2">
    <source>
        <dbReference type="ARBA" id="ARBA00023015"/>
    </source>
</evidence>
<dbReference type="AlphaFoldDB" id="A0AAE1GTI6"/>
<dbReference type="SUPFAM" id="SSF47762">
    <property type="entry name" value="PAH2 domain"/>
    <property type="match status" value="1"/>
</dbReference>
<evidence type="ECO:0000256" key="6">
    <source>
        <dbReference type="SAM" id="MobiDB-lite"/>
    </source>
</evidence>
<keyword evidence="3" id="KW-0804">Transcription</keyword>
<dbReference type="EMBL" id="JAHWGI010000069">
    <property type="protein sequence ID" value="KAK3908687.1"/>
    <property type="molecule type" value="Genomic_DNA"/>
</dbReference>
<feature type="region of interest" description="Disordered" evidence="6">
    <location>
        <begin position="451"/>
        <end position="512"/>
    </location>
</feature>
<dbReference type="Gene3D" id="1.20.1160.11">
    <property type="entry name" value="Paired amphipathic helix"/>
    <property type="match status" value="1"/>
</dbReference>
<dbReference type="InterPro" id="IPR003822">
    <property type="entry name" value="PAH"/>
</dbReference>
<accession>A0AAE1GTI6</accession>
<reference evidence="7" key="1">
    <citation type="submission" date="2021-07" db="EMBL/GenBank/DDBJ databases">
        <authorList>
            <person name="Catto M.A."/>
            <person name="Jacobson A."/>
            <person name="Kennedy G."/>
            <person name="Labadie P."/>
            <person name="Hunt B.G."/>
            <person name="Srinivasan R."/>
        </authorList>
    </citation>
    <scope>NUCLEOTIDE SEQUENCE</scope>
    <source>
        <strain evidence="7">PL_HMW_Pooled</strain>
        <tissue evidence="7">Head</tissue>
    </source>
</reference>
<sequence>MESSHLSQITPTSSSSLKKSSPLKHVTPIIKKYNCQRQAKNGKSVKLKQQGKITEKVPVIYCIFPEIISKSDLLFEHHLYLQEHGIQNPKPVQDLVTGMDLLDAALRRAEKYLEKQGNPSDYSSDHGEHNGDDLGDAEEEGITSSIVASQQNATINRPVHLRNRNRVLKKRNQLQKDLEHALPLAASDEHLVSKEQSWGLAVSFYVKVKERYEKQKPEIFAKFTDLLHLKTFQITDFYHRVIALLNDSPDLCEEFLLFLLPDQALLCGKFMEHLALTEMTSFLKKLEVYFAKQPQHMKKIVASWNRLAETSDLTLEKVRNTMLPLLKNNTLLVDSFLELFPSGRPPESKMTDFAQLNCDDVDSEHSGEEDLYESIEIPEENDDPYGGENCQCCCHNSTDASYSNRSKHCDPCGMKFISGKVFKQTEHGLRPVKIEFRNGSTASNIKRLNVDHQKLSRPRSRRGRLNIAQNSTKQEECKQNVETDDEFPSKVKSPRQRSKISKSTCEKSSSTLPLSLDRKLPVGKLSPSSIPLTHDQDGLATLCENSYQPKLDESKSLQSDLTISKGDFELGSSECEGIIEVQHDDNMLSDKEYDDEELEEESLQDNSFQDIQNAENVAFDTDAKEDEVGVQDDTKSVEDISMDDKDENCEEEEEGSVDISGASSDCDMEDSSEDNEGASWTREEDRIILCTFKSEPDKEKTLSKINAQLPHRTLEEISRRFQLLISLIQRMG</sequence>
<feature type="region of interest" description="Disordered" evidence="6">
    <location>
        <begin position="619"/>
        <end position="682"/>
    </location>
</feature>
<evidence type="ECO:0000313" key="8">
    <source>
        <dbReference type="EMBL" id="KAK3911182.1"/>
    </source>
</evidence>
<dbReference type="GO" id="GO:0005634">
    <property type="term" value="C:nucleus"/>
    <property type="evidence" value="ECO:0007669"/>
    <property type="project" value="UniProtKB-SubCell"/>
</dbReference>
<comment type="caution">
    <text evidence="7">The sequence shown here is derived from an EMBL/GenBank/DDBJ whole genome shotgun (WGS) entry which is preliminary data.</text>
</comment>
<evidence type="ECO:0000256" key="4">
    <source>
        <dbReference type="ARBA" id="ARBA00023242"/>
    </source>
</evidence>
<dbReference type="Pfam" id="PF21227">
    <property type="entry name" value="Myb_DNA-binding_7"/>
    <property type="match status" value="1"/>
</dbReference>
<feature type="compositionally biased region" description="Polar residues" evidence="6">
    <location>
        <begin position="501"/>
        <end position="512"/>
    </location>
</feature>
<gene>
    <name evidence="7" type="ORF">KUF71_019036</name>
    <name evidence="8" type="ORF">KUF71_020994</name>
</gene>
<keyword evidence="9" id="KW-1185">Reference proteome</keyword>
<feature type="compositionally biased region" description="Basic and acidic residues" evidence="6">
    <location>
        <begin position="123"/>
        <end position="132"/>
    </location>
</feature>
<comment type="subcellular location">
    <subcellularLocation>
        <location evidence="1 5">Nucleus</location>
    </subcellularLocation>
</comment>
<dbReference type="Gene3D" id="1.10.10.60">
    <property type="entry name" value="Homeodomain-like"/>
    <property type="match status" value="1"/>
</dbReference>
<feature type="region of interest" description="Disordered" evidence="6">
    <location>
        <begin position="115"/>
        <end position="137"/>
    </location>
</feature>
<protein>
    <submittedName>
        <fullName evidence="7">GON-4-like protein</fullName>
    </submittedName>
</protein>
<dbReference type="PROSITE" id="PS51477">
    <property type="entry name" value="PAH"/>
    <property type="match status" value="1"/>
</dbReference>
<dbReference type="GO" id="GO:0003712">
    <property type="term" value="F:transcription coregulator activity"/>
    <property type="evidence" value="ECO:0007669"/>
    <property type="project" value="TreeGrafter"/>
</dbReference>
<name>A0AAE1GTI6_9NEOP</name>
<proteinExistence type="predicted"/>